<sequence>MASSKSSRWDAAYSPVSMPRPDAQFYEPEQPYEYEVARRWWSLPRSICLPLQQGGWCQVVFSGRPGGAMGPDVRDAVLRFISSPVQPQDLPVGQAEQLEKVVGDVEFHVRSSDWRTHQHQSDPVYNHVLLHIVMVCNDSQPTRRQDGTVIPTCTLADVSAAHKLVSFPLVDKRLEAWPCQQLSDPQRHKLLQRAGLLRFEAKCHRFLEELHAMEPAQIPELEPYDRSLFLALSEGLGYGRDREVFRALGMRLLLGRGELSAPLGRSLCPAPLDHSRLHVLMNLFSRWRPPGIWHTLCACLLPPNGANDPTLILNELRACFRKTGLSMARTDILLCNVVFPFAAAVALLEQHELLAERARMLYLQHPGLPSNWITRSMCAQLQLSKEPHGSCLQQGLHYIYQQTCREKDCSSCIIGLQRI</sequence>
<evidence type="ECO:0008006" key="3">
    <source>
        <dbReference type="Google" id="ProtNLM"/>
    </source>
</evidence>
<comment type="caution">
    <text evidence="1">The sequence shown here is derived from an EMBL/GenBank/DDBJ whole genome shotgun (WGS) entry which is preliminary data.</text>
</comment>
<dbReference type="Pfam" id="PF11013">
    <property type="entry name" value="DUF2851"/>
    <property type="match status" value="1"/>
</dbReference>
<name>A0A402AG24_9CHLR</name>
<proteinExistence type="predicted"/>
<reference evidence="2" key="1">
    <citation type="submission" date="2018-12" db="EMBL/GenBank/DDBJ databases">
        <title>Tengunoibacter tsumagoiensis gen. nov., sp. nov., Dictyobacter kobayashii sp. nov., D. alpinus sp. nov., and D. joshuensis sp. nov. and description of Dictyobacteraceae fam. nov. within the order Ktedonobacterales isolated from Tengu-no-mugimeshi.</title>
        <authorList>
            <person name="Wang C.M."/>
            <person name="Zheng Y."/>
            <person name="Sakai Y."/>
            <person name="Toyoda A."/>
            <person name="Minakuchi Y."/>
            <person name="Abe K."/>
            <person name="Yokota A."/>
            <person name="Yabe S."/>
        </authorList>
    </citation>
    <scope>NUCLEOTIDE SEQUENCE [LARGE SCALE GENOMIC DNA]</scope>
    <source>
        <strain evidence="2">Uno11</strain>
    </source>
</reference>
<dbReference type="AlphaFoldDB" id="A0A402AG24"/>
<gene>
    <name evidence="1" type="ORF">KDK_18670</name>
</gene>
<keyword evidence="2" id="KW-1185">Reference proteome</keyword>
<organism evidence="1 2">
    <name type="scientific">Dictyobacter kobayashii</name>
    <dbReference type="NCBI Taxonomy" id="2014872"/>
    <lineage>
        <taxon>Bacteria</taxon>
        <taxon>Bacillati</taxon>
        <taxon>Chloroflexota</taxon>
        <taxon>Ktedonobacteria</taxon>
        <taxon>Ktedonobacterales</taxon>
        <taxon>Dictyobacteraceae</taxon>
        <taxon>Dictyobacter</taxon>
    </lineage>
</organism>
<accession>A0A402AG24</accession>
<dbReference type="EMBL" id="BIFS01000001">
    <property type="protein sequence ID" value="GCE18067.1"/>
    <property type="molecule type" value="Genomic_DNA"/>
</dbReference>
<evidence type="ECO:0000313" key="2">
    <source>
        <dbReference type="Proteomes" id="UP000287188"/>
    </source>
</evidence>
<dbReference type="Proteomes" id="UP000287188">
    <property type="component" value="Unassembled WGS sequence"/>
</dbReference>
<evidence type="ECO:0000313" key="1">
    <source>
        <dbReference type="EMBL" id="GCE18067.1"/>
    </source>
</evidence>
<dbReference type="InterPro" id="IPR021272">
    <property type="entry name" value="DUF2851"/>
</dbReference>
<protein>
    <recommendedName>
        <fullName evidence="3">DUF2851 domain-containing protein</fullName>
    </recommendedName>
</protein>